<protein>
    <recommendedName>
        <fullName evidence="2">histidine kinase</fullName>
        <ecNumber evidence="2">2.7.13.3</ecNumber>
    </recommendedName>
</protein>
<keyword evidence="6 10" id="KW-0418">Kinase</keyword>
<sequence>MRQTKIEDFLELEEHNKELEQRVKEEVFKNREKDKLMFQQAKLASMGEMLGNISHQWRQPLMEISSIFLPIEAKLNMDIPLDNKEVLDSIEKLNDITKYMSNTIDDFKNFFLKDKEKIHFEILEQINSTVNIISSSLKVHDIKLDIIIQKNTVMLGYKNEYSQVLINIINNARDILVQRKIQNPKIKITITENKNDIITKIEDNAGGIKITPIEKVFDPFFTYEKINGSGIGLFMSKLIIENNMNGKLEVSNNKEGAIFTVIIPKS</sequence>
<name>A0A1P8KQB8_9BACT</name>
<dbReference type="GO" id="GO:0000155">
    <property type="term" value="F:phosphorelay sensor kinase activity"/>
    <property type="evidence" value="ECO:0007669"/>
    <property type="project" value="InterPro"/>
</dbReference>
<organism evidence="10 11">
    <name type="scientific">Poseidonibacter parvus</name>
    <dbReference type="NCBI Taxonomy" id="1850254"/>
    <lineage>
        <taxon>Bacteria</taxon>
        <taxon>Pseudomonadati</taxon>
        <taxon>Campylobacterota</taxon>
        <taxon>Epsilonproteobacteria</taxon>
        <taxon>Campylobacterales</taxon>
        <taxon>Arcobacteraceae</taxon>
        <taxon>Poseidonibacter</taxon>
    </lineage>
</organism>
<evidence type="ECO:0000313" key="11">
    <source>
        <dbReference type="Proteomes" id="UP000186074"/>
    </source>
</evidence>
<dbReference type="InterPro" id="IPR003594">
    <property type="entry name" value="HATPase_dom"/>
</dbReference>
<evidence type="ECO:0000256" key="1">
    <source>
        <dbReference type="ARBA" id="ARBA00000085"/>
    </source>
</evidence>
<keyword evidence="11" id="KW-1185">Reference proteome</keyword>
<evidence type="ECO:0000256" key="6">
    <source>
        <dbReference type="ARBA" id="ARBA00022777"/>
    </source>
</evidence>
<dbReference type="InterPro" id="IPR036890">
    <property type="entry name" value="HATPase_C_sf"/>
</dbReference>
<keyword evidence="8" id="KW-0902">Two-component regulatory system</keyword>
<evidence type="ECO:0000256" key="7">
    <source>
        <dbReference type="ARBA" id="ARBA00022840"/>
    </source>
</evidence>
<dbReference type="Proteomes" id="UP000186074">
    <property type="component" value="Chromosome"/>
</dbReference>
<dbReference type="SMART" id="SM00387">
    <property type="entry name" value="HATPase_c"/>
    <property type="match status" value="1"/>
</dbReference>
<dbReference type="Gene3D" id="3.30.565.10">
    <property type="entry name" value="Histidine kinase-like ATPase, C-terminal domain"/>
    <property type="match status" value="1"/>
</dbReference>
<keyword evidence="4" id="KW-0808">Transferase</keyword>
<dbReference type="InterPro" id="IPR036097">
    <property type="entry name" value="HisK_dim/P_sf"/>
</dbReference>
<evidence type="ECO:0000256" key="2">
    <source>
        <dbReference type="ARBA" id="ARBA00012438"/>
    </source>
</evidence>
<dbReference type="PANTHER" id="PTHR43065">
    <property type="entry name" value="SENSOR HISTIDINE KINASE"/>
    <property type="match status" value="1"/>
</dbReference>
<dbReference type="EC" id="2.7.13.3" evidence="2"/>
<keyword evidence="7" id="KW-0067">ATP-binding</keyword>
<evidence type="ECO:0000259" key="9">
    <source>
        <dbReference type="PROSITE" id="PS50109"/>
    </source>
</evidence>
<dbReference type="RefSeq" id="WP_076088776.1">
    <property type="nucleotide sequence ID" value="NZ_CP019070.1"/>
</dbReference>
<dbReference type="EMBL" id="CP019070">
    <property type="protein sequence ID" value="APW66713.1"/>
    <property type="molecule type" value="Genomic_DNA"/>
</dbReference>
<evidence type="ECO:0000256" key="5">
    <source>
        <dbReference type="ARBA" id="ARBA00022741"/>
    </source>
</evidence>
<reference evidence="10 11" key="1">
    <citation type="submission" date="2017-01" db="EMBL/GenBank/DDBJ databases">
        <title>Genome sequencing of Arcobacter sp. LPB0137.</title>
        <authorList>
            <person name="Lee G.-W."/>
            <person name="Yi H."/>
        </authorList>
    </citation>
    <scope>NUCLEOTIDE SEQUENCE [LARGE SCALE GENOMIC DNA]</scope>
    <source>
        <strain evidence="10 11">LPB0137</strain>
    </source>
</reference>
<dbReference type="GO" id="GO:0005524">
    <property type="term" value="F:ATP binding"/>
    <property type="evidence" value="ECO:0007669"/>
    <property type="project" value="UniProtKB-KW"/>
</dbReference>
<dbReference type="Gene3D" id="1.10.287.130">
    <property type="match status" value="1"/>
</dbReference>
<evidence type="ECO:0000256" key="4">
    <source>
        <dbReference type="ARBA" id="ARBA00022679"/>
    </source>
</evidence>
<dbReference type="PROSITE" id="PS50109">
    <property type="entry name" value="HIS_KIN"/>
    <property type="match status" value="1"/>
</dbReference>
<evidence type="ECO:0000313" key="10">
    <source>
        <dbReference type="EMBL" id="APW66713.1"/>
    </source>
</evidence>
<accession>A0A1P8KQB8</accession>
<dbReference type="SUPFAM" id="SSF55874">
    <property type="entry name" value="ATPase domain of HSP90 chaperone/DNA topoisomerase II/histidine kinase"/>
    <property type="match status" value="1"/>
</dbReference>
<dbReference type="AlphaFoldDB" id="A0A1P8KQB8"/>
<keyword evidence="5" id="KW-0547">Nucleotide-binding</keyword>
<gene>
    <name evidence="10" type="ORF">LPB137_12995</name>
</gene>
<dbReference type="SUPFAM" id="SSF47384">
    <property type="entry name" value="Homodimeric domain of signal transducing histidine kinase"/>
    <property type="match status" value="1"/>
</dbReference>
<evidence type="ECO:0000256" key="3">
    <source>
        <dbReference type="ARBA" id="ARBA00022553"/>
    </source>
</evidence>
<dbReference type="InterPro" id="IPR004358">
    <property type="entry name" value="Sig_transdc_His_kin-like_C"/>
</dbReference>
<dbReference type="Pfam" id="PF02518">
    <property type="entry name" value="HATPase_c"/>
    <property type="match status" value="1"/>
</dbReference>
<evidence type="ECO:0000256" key="8">
    <source>
        <dbReference type="ARBA" id="ARBA00023012"/>
    </source>
</evidence>
<comment type="catalytic activity">
    <reaction evidence="1">
        <text>ATP + protein L-histidine = ADP + protein N-phospho-L-histidine.</text>
        <dbReference type="EC" id="2.7.13.3"/>
    </reaction>
</comment>
<dbReference type="KEGG" id="alp:LPB137_12995"/>
<dbReference type="InterPro" id="IPR005467">
    <property type="entry name" value="His_kinase_dom"/>
</dbReference>
<dbReference type="PANTHER" id="PTHR43065:SF10">
    <property type="entry name" value="PEROXIDE STRESS-ACTIVATED HISTIDINE KINASE MAK3"/>
    <property type="match status" value="1"/>
</dbReference>
<proteinExistence type="predicted"/>
<keyword evidence="3" id="KW-0597">Phosphoprotein</keyword>
<dbReference type="PRINTS" id="PR00344">
    <property type="entry name" value="BCTRLSENSOR"/>
</dbReference>
<dbReference type="OrthoDB" id="9805967at2"/>
<feature type="domain" description="Histidine kinase" evidence="9">
    <location>
        <begin position="52"/>
        <end position="266"/>
    </location>
</feature>
<dbReference type="STRING" id="1850254.LPB137_12995"/>